<evidence type="ECO:0000256" key="4">
    <source>
        <dbReference type="ARBA" id="ARBA00022807"/>
    </source>
</evidence>
<evidence type="ECO:0000256" key="2">
    <source>
        <dbReference type="ARBA" id="ARBA00022670"/>
    </source>
</evidence>
<dbReference type="EMBL" id="CP048788">
    <property type="protein sequence ID" value="QJF51498.1"/>
    <property type="molecule type" value="Genomic_DNA"/>
</dbReference>
<comment type="similarity">
    <text evidence="1">Belongs to the peptidase C40 family.</text>
</comment>
<keyword evidence="3" id="KW-0378">Hydrolase</keyword>
<name>A0A858SU50_9RHOB</name>
<proteinExistence type="inferred from homology"/>
<feature type="domain" description="NlpC/P60" evidence="5">
    <location>
        <begin position="2"/>
        <end position="144"/>
    </location>
</feature>
<evidence type="ECO:0000256" key="1">
    <source>
        <dbReference type="ARBA" id="ARBA00007074"/>
    </source>
</evidence>
<dbReference type="InterPro" id="IPR011929">
    <property type="entry name" value="Phage_pept_NlpC/P60"/>
</dbReference>
<keyword evidence="2" id="KW-0645">Protease</keyword>
<dbReference type="AlphaFoldDB" id="A0A858SU50"/>
<accession>A0A858SU50</accession>
<evidence type="ECO:0000259" key="5">
    <source>
        <dbReference type="PROSITE" id="PS51935"/>
    </source>
</evidence>
<dbReference type="GO" id="GO:0006508">
    <property type="term" value="P:proteolysis"/>
    <property type="evidence" value="ECO:0007669"/>
    <property type="project" value="UniProtKB-KW"/>
</dbReference>
<dbReference type="Proteomes" id="UP000503308">
    <property type="component" value="Chromosome"/>
</dbReference>
<reference evidence="6 7" key="1">
    <citation type="submission" date="2020-02" db="EMBL/GenBank/DDBJ databases">
        <title>Genome sequence of Roseobacter ponti.</title>
        <authorList>
            <person name="Hollensteiner J."/>
            <person name="Schneider D."/>
            <person name="Poehlein A."/>
            <person name="Daniel R."/>
        </authorList>
    </citation>
    <scope>NUCLEOTIDE SEQUENCE [LARGE SCALE GENOMIC DNA]</scope>
    <source>
        <strain evidence="6 7">DSM 106830</strain>
    </source>
</reference>
<dbReference type="Gene3D" id="3.90.1720.10">
    <property type="entry name" value="endopeptidase domain like (from Nostoc punctiforme)"/>
    <property type="match status" value="1"/>
</dbReference>
<dbReference type="KEGG" id="rpon:G3256_10155"/>
<evidence type="ECO:0000313" key="6">
    <source>
        <dbReference type="EMBL" id="QJF51498.1"/>
    </source>
</evidence>
<keyword evidence="4" id="KW-0788">Thiol protease</keyword>
<dbReference type="RefSeq" id="WP_169640715.1">
    <property type="nucleotide sequence ID" value="NZ_CP048788.1"/>
</dbReference>
<dbReference type="NCBIfam" id="TIGR02219">
    <property type="entry name" value="phage_NlpC_fam"/>
    <property type="match status" value="1"/>
</dbReference>
<dbReference type="PROSITE" id="PS51935">
    <property type="entry name" value="NLPC_P60"/>
    <property type="match status" value="1"/>
</dbReference>
<protein>
    <submittedName>
        <fullName evidence="6">Peptidase</fullName>
    </submittedName>
</protein>
<evidence type="ECO:0000313" key="7">
    <source>
        <dbReference type="Proteomes" id="UP000503308"/>
    </source>
</evidence>
<dbReference type="GO" id="GO:0008234">
    <property type="term" value="F:cysteine-type peptidase activity"/>
    <property type="evidence" value="ECO:0007669"/>
    <property type="project" value="UniProtKB-KW"/>
</dbReference>
<dbReference type="InterPro" id="IPR038765">
    <property type="entry name" value="Papain-like_cys_pep_sf"/>
</dbReference>
<sequence>MSELSDFVVNEARSWVGTPYVHQSSFRGAGTDCLGLLRGIWRARYGAEPEAVPAYSLDWSETRGEEELWRAALRHLVPKAMGEEAPGDVMLFRMRTGAVAKHLGITGRTDANASFIHAYSRFGVIESPFSLPWRRRVVARFEFPEENS</sequence>
<dbReference type="InterPro" id="IPR000064">
    <property type="entry name" value="NLP_P60_dom"/>
</dbReference>
<organism evidence="6 7">
    <name type="scientific">Roseobacter ponti</name>
    <dbReference type="NCBI Taxonomy" id="1891787"/>
    <lineage>
        <taxon>Bacteria</taxon>
        <taxon>Pseudomonadati</taxon>
        <taxon>Pseudomonadota</taxon>
        <taxon>Alphaproteobacteria</taxon>
        <taxon>Rhodobacterales</taxon>
        <taxon>Roseobacteraceae</taxon>
        <taxon>Roseobacter</taxon>
    </lineage>
</organism>
<evidence type="ECO:0000256" key="3">
    <source>
        <dbReference type="ARBA" id="ARBA00022801"/>
    </source>
</evidence>
<keyword evidence="7" id="KW-1185">Reference proteome</keyword>
<gene>
    <name evidence="6" type="ORF">G3256_10155</name>
</gene>
<dbReference type="SUPFAM" id="SSF54001">
    <property type="entry name" value="Cysteine proteinases"/>
    <property type="match status" value="1"/>
</dbReference>